<keyword evidence="2" id="KW-1185">Reference proteome</keyword>
<evidence type="ECO:0000313" key="2">
    <source>
        <dbReference type="Proteomes" id="UP000017081"/>
    </source>
</evidence>
<comment type="caution">
    <text evidence="1">The sequence shown here is derived from an EMBL/GenBank/DDBJ whole genome shotgun (WGS) entry which is preliminary data.</text>
</comment>
<name>U7V531_9FUSO</name>
<dbReference type="Proteomes" id="UP000017081">
    <property type="component" value="Unassembled WGS sequence"/>
</dbReference>
<reference evidence="1 2" key="1">
    <citation type="submission" date="2013-08" db="EMBL/GenBank/DDBJ databases">
        <authorList>
            <person name="Weinstock G."/>
            <person name="Sodergren E."/>
            <person name="Wylie T."/>
            <person name="Fulton L."/>
            <person name="Fulton R."/>
            <person name="Fronick C."/>
            <person name="O'Laughlin M."/>
            <person name="Godfrey J."/>
            <person name="Miner T."/>
            <person name="Herter B."/>
            <person name="Appelbaum E."/>
            <person name="Cordes M."/>
            <person name="Lek S."/>
            <person name="Wollam A."/>
            <person name="Pepin K.H."/>
            <person name="Palsikar V.B."/>
            <person name="Mitreva M."/>
            <person name="Wilson R.K."/>
        </authorList>
    </citation>
    <scope>NUCLEOTIDE SEQUENCE [LARGE SCALE GENOMIC DNA]</scope>
    <source>
        <strain evidence="1 2">ATCC BAA-474</strain>
    </source>
</reference>
<dbReference type="eggNOG" id="ENOG502ZIN5">
    <property type="taxonomic scope" value="Bacteria"/>
</dbReference>
<proteinExistence type="predicted"/>
<protein>
    <submittedName>
        <fullName evidence="1">Uncharacterized protein</fullName>
    </submittedName>
</protein>
<dbReference type="HOGENOM" id="CLU_972159_0_0_0"/>
<dbReference type="PATRIC" id="fig|1319815.3.peg.2431"/>
<dbReference type="AlphaFoldDB" id="U7V531"/>
<sequence>MKQSYNIKLTFNNNNIKLRITNSKGGSFIMEEKRILKSTCFRIKKGYDFFEYDIDGIGKFEGNLNDLIKDIEESSTMSKMLSTTSWIENGAYGISHPNLLKRNADHEIFTILKKYEKRDKDLIKELLVSLSVVGKSAKELKEQEDPDANKYFRIYSLGLRKLIENNELNLKGYCIRFVENQTPQYVALYEYKEWLIYNPVEKIEKRNIVKDNFLGVEEELPQIPNDLNLTLEVSEEKLKSYIGKEDWKRFMKKAATKSKREKLRKLIAKLPEENIKTAEKKLTDLL</sequence>
<dbReference type="EMBL" id="AXZF01000135">
    <property type="protein sequence ID" value="ERT66817.1"/>
    <property type="molecule type" value="Genomic_DNA"/>
</dbReference>
<evidence type="ECO:0000313" key="1">
    <source>
        <dbReference type="EMBL" id="ERT66817.1"/>
    </source>
</evidence>
<gene>
    <name evidence="1" type="ORF">HMPREF0202_02537</name>
</gene>
<accession>U7V531</accession>
<organism evidence="1 2">
    <name type="scientific">Cetobacterium somerae ATCC BAA-474</name>
    <dbReference type="NCBI Taxonomy" id="1319815"/>
    <lineage>
        <taxon>Bacteria</taxon>
        <taxon>Fusobacteriati</taxon>
        <taxon>Fusobacteriota</taxon>
        <taxon>Fusobacteriia</taxon>
        <taxon>Fusobacteriales</taxon>
        <taxon>Fusobacteriaceae</taxon>
        <taxon>Cetobacterium</taxon>
    </lineage>
</organism>